<dbReference type="CDD" id="cd06578">
    <property type="entry name" value="HemD"/>
    <property type="match status" value="1"/>
</dbReference>
<dbReference type="AlphaFoldDB" id="A0A1V8ZZG5"/>
<dbReference type="InterPro" id="IPR003754">
    <property type="entry name" value="4pyrrol_synth_uPrphyn_synth"/>
</dbReference>
<dbReference type="EMBL" id="MWIH01000007">
    <property type="protein sequence ID" value="OQO90282.1"/>
    <property type="molecule type" value="Genomic_DNA"/>
</dbReference>
<evidence type="ECO:0000313" key="3">
    <source>
        <dbReference type="Proteomes" id="UP000192591"/>
    </source>
</evidence>
<dbReference type="NCBIfam" id="NF005568">
    <property type="entry name" value="PRK07239.1"/>
    <property type="match status" value="1"/>
</dbReference>
<comment type="caution">
    <text evidence="2">The sequence shown here is derived from an EMBL/GenBank/DDBJ whole genome shotgun (WGS) entry which is preliminary data.</text>
</comment>
<feature type="domain" description="Tetrapyrrole biosynthesis uroporphyrinogen III synthase" evidence="1">
    <location>
        <begin position="26"/>
        <end position="266"/>
    </location>
</feature>
<evidence type="ECO:0000259" key="1">
    <source>
        <dbReference type="Pfam" id="PF02602"/>
    </source>
</evidence>
<dbReference type="RefSeq" id="WP_081193766.1">
    <property type="nucleotide sequence ID" value="NZ_MWIH01000007.1"/>
</dbReference>
<dbReference type="Pfam" id="PF02602">
    <property type="entry name" value="HEM4"/>
    <property type="match status" value="1"/>
</dbReference>
<dbReference type="GO" id="GO:0004852">
    <property type="term" value="F:uroporphyrinogen-III synthase activity"/>
    <property type="evidence" value="ECO:0007669"/>
    <property type="project" value="InterPro"/>
</dbReference>
<organism evidence="2 3">
    <name type="scientific">Saccharomonospora piscinae</name>
    <dbReference type="NCBI Taxonomy" id="687388"/>
    <lineage>
        <taxon>Bacteria</taxon>
        <taxon>Bacillati</taxon>
        <taxon>Actinomycetota</taxon>
        <taxon>Actinomycetes</taxon>
        <taxon>Pseudonocardiales</taxon>
        <taxon>Pseudonocardiaceae</taxon>
        <taxon>Saccharomonospora</taxon>
    </lineage>
</organism>
<dbReference type="InterPro" id="IPR036108">
    <property type="entry name" value="4pyrrol_syn_uPrphyn_synt_sf"/>
</dbReference>
<reference evidence="2 3" key="1">
    <citation type="submission" date="2017-02" db="EMBL/GenBank/DDBJ databases">
        <title>Draft genome of Saccharomonospora sp. 154.</title>
        <authorList>
            <person name="Alonso-Carmona G.S."/>
            <person name="De La Haba R."/>
            <person name="Vera-Gargallo B."/>
            <person name="Sandoval-Trujillo A.H."/>
            <person name="Ramirez-Duran N."/>
            <person name="Ventosa A."/>
        </authorList>
    </citation>
    <scope>NUCLEOTIDE SEQUENCE [LARGE SCALE GENOMIC DNA]</scope>
    <source>
        <strain evidence="2 3">LRS4.154</strain>
    </source>
</reference>
<accession>A0A1V8ZZG5</accession>
<dbReference type="SUPFAM" id="SSF69618">
    <property type="entry name" value="HemD-like"/>
    <property type="match status" value="1"/>
</dbReference>
<name>A0A1V8ZZG5_SACPI</name>
<sequence>MSENSSSSGALRGVTIGITAERRAEEFVAALRRHGATVVPAPTIRIVPLAGDDRLRDATRAVVSSDVDYVAVTTGAGFRGWLDAAEQWGLAAGLTRSLSRAAVFTRGPKATGAVRGSGLTERWSAPGESNRELFDRLAREDLRGRRVVVQLHGAPLPEYTEPLRERGAEVVEVQPYRWQWPDDLTPARGLVAAVAAGEVDALAFTSAPAAANLLALADGEPEAARFAEALADQVVCACVGPVTAAPLVERGVDVVLPERQRLGALVKLLVARLGR</sequence>
<dbReference type="STRING" id="1962155.B1813_17795"/>
<dbReference type="GO" id="GO:0006780">
    <property type="term" value="P:uroporphyrinogen III biosynthetic process"/>
    <property type="evidence" value="ECO:0007669"/>
    <property type="project" value="InterPro"/>
</dbReference>
<dbReference type="Proteomes" id="UP000192591">
    <property type="component" value="Unassembled WGS sequence"/>
</dbReference>
<dbReference type="PANTHER" id="PTHR40082">
    <property type="entry name" value="BLR5956 PROTEIN"/>
    <property type="match status" value="1"/>
</dbReference>
<gene>
    <name evidence="2" type="ORF">B1813_17795</name>
</gene>
<evidence type="ECO:0000313" key="2">
    <source>
        <dbReference type="EMBL" id="OQO90282.1"/>
    </source>
</evidence>
<dbReference type="InterPro" id="IPR039793">
    <property type="entry name" value="UROS/Hem4"/>
</dbReference>
<dbReference type="Gene3D" id="3.40.50.10090">
    <property type="match status" value="2"/>
</dbReference>
<protein>
    <submittedName>
        <fullName evidence="2">Uroporphyrinogen-III synthase</fullName>
    </submittedName>
</protein>
<dbReference type="PANTHER" id="PTHR40082:SF1">
    <property type="entry name" value="BLR5956 PROTEIN"/>
    <property type="match status" value="1"/>
</dbReference>
<proteinExistence type="predicted"/>
<keyword evidence="3" id="KW-1185">Reference proteome</keyword>